<dbReference type="Pfam" id="PF03160">
    <property type="entry name" value="Calx-beta"/>
    <property type="match status" value="5"/>
</dbReference>
<dbReference type="Pfam" id="PF24346">
    <property type="entry name" value="DUF7507"/>
    <property type="match status" value="1"/>
</dbReference>
<dbReference type="InterPro" id="IPR038081">
    <property type="entry name" value="CalX-like_sf"/>
</dbReference>
<sequence>ADASITEGGNLSFAVTLSNPSATDITVTLGFTNGTTTNGDYTTTPVTVTFLAGATTATATVPTRQDAIDELNETFTVAITSTTGTVGATTDTAIGTIEDNDNAPVVTIADASITEGGNLSFAVTLSNPSATDITVTLGFTNGTTTNGDYTTTPVVVTFLAGATTATATVPTTQDAIDELDETFTVAITSTTGTVGATTDTAIGTIEDNDNAPVVTIADASITEGGNLSFAVTLSNPSATDITVTLGFTNGTTTNGDYTTTPVTVTFLAGATTATATVPTTQDAIDELDETFTVAITSTTGTVGATTDTAIGTIEDNDNAPVVTGITASSATEGAAVVFDFALSNPSAVATTYTFTLTNGTAGTSDYTTTDVTVTVPAGATTGTVSVPTTQDTIDEADETFTINNGAVSATGTIVDNDNAPTVTGITPASATEGSNVSFNFTLSNPSAVATTYTFTLTNGTAGDLDYTTTDVTVTVPAGATTGTVSVPTTQDTIDEADETFTINNGAVSATGTIVDNDNAPTVTGITASSATEGAAVVFDFALSNPSAVDTTYTFTFTNGTAGASDYTTTTVTVIVPAGATTGTVSVPTTQDTIDELDETFTINNGAVSATGTIVDNDDSPNLSVLKAGVFNDENGDGFAQVGETISYTFIITNTGNTVLNNVTISDSLPGLVITGSAVASLGLTEVNSGAYSAVYTITQLDINFGKVTNQAIVTGLTPQLVLVETNSNTVITILEDEPIVEPACSIKIFNAVSPNGDGNNDILRIDGIECYPENTVEIYNRWGVLVFERNGYNNEDKAFIGISEGRVTVNKKEALPVGTYYYIFKYKDQDNKQQEKAGYLYINI</sequence>
<feature type="non-terminal residue" evidence="5">
    <location>
        <position position="1"/>
    </location>
</feature>
<dbReference type="Proteomes" id="UP000253235">
    <property type="component" value="Unassembled WGS sequence"/>
</dbReference>
<dbReference type="Gene3D" id="2.60.40.2030">
    <property type="match status" value="6"/>
</dbReference>
<dbReference type="GO" id="GO:0005737">
    <property type="term" value="C:cytoplasm"/>
    <property type="evidence" value="ECO:0007669"/>
    <property type="project" value="TreeGrafter"/>
</dbReference>
<dbReference type="InterPro" id="IPR055354">
    <property type="entry name" value="DUF7507"/>
</dbReference>
<evidence type="ECO:0000256" key="2">
    <source>
        <dbReference type="ARBA" id="ARBA00022737"/>
    </source>
</evidence>
<keyword evidence="2" id="KW-0677">Repeat</keyword>
<dbReference type="GO" id="GO:0010855">
    <property type="term" value="F:adenylate cyclase inhibitor activity"/>
    <property type="evidence" value="ECO:0007669"/>
    <property type="project" value="TreeGrafter"/>
</dbReference>
<comment type="caution">
    <text evidence="5">The sequence shown here is derived from an EMBL/GenBank/DDBJ whole genome shotgun (WGS) entry which is preliminary data.</text>
</comment>
<protein>
    <submittedName>
        <fullName evidence="5">T9SS type B sorting domain-containing protein</fullName>
    </submittedName>
</protein>
<dbReference type="NCBIfam" id="TIGR04131">
    <property type="entry name" value="Bac_Flav_CTERM"/>
    <property type="match status" value="1"/>
</dbReference>
<evidence type="ECO:0000313" key="5">
    <source>
        <dbReference type="EMBL" id="RYJ51134.1"/>
    </source>
</evidence>
<dbReference type="AlphaFoldDB" id="A0A482TS37"/>
<dbReference type="InterPro" id="IPR003644">
    <property type="entry name" value="Calx_beta"/>
</dbReference>
<reference evidence="5 6" key="1">
    <citation type="submission" date="2019-01" db="EMBL/GenBank/DDBJ databases">
        <title>Flavobacterium sp. nov. isolated from arctic soil.</title>
        <authorList>
            <person name="Kim D.-U."/>
        </authorList>
    </citation>
    <scope>NUCLEOTIDE SEQUENCE [LARGE SCALE GENOMIC DNA]</scope>
    <source>
        <strain evidence="5 6">Kopri-42</strain>
    </source>
</reference>
<dbReference type="GO" id="GO:0001965">
    <property type="term" value="F:G-protein alpha-subunit binding"/>
    <property type="evidence" value="ECO:0007669"/>
    <property type="project" value="TreeGrafter"/>
</dbReference>
<keyword evidence="1" id="KW-0732">Signal</keyword>
<dbReference type="GO" id="GO:0004930">
    <property type="term" value="F:G protein-coupled receptor activity"/>
    <property type="evidence" value="ECO:0007669"/>
    <property type="project" value="InterPro"/>
</dbReference>
<dbReference type="GO" id="GO:0071277">
    <property type="term" value="P:cellular response to calcium ion"/>
    <property type="evidence" value="ECO:0007669"/>
    <property type="project" value="TreeGrafter"/>
</dbReference>
<feature type="domain" description="Calx-beta" evidence="4">
    <location>
        <begin position="309"/>
        <end position="405"/>
    </location>
</feature>
<feature type="domain" description="Calx-beta" evidence="4">
    <location>
        <begin position="509"/>
        <end position="605"/>
    </location>
</feature>
<dbReference type="InterPro" id="IPR026341">
    <property type="entry name" value="T9SS_type_B"/>
</dbReference>
<dbReference type="SMART" id="SM00237">
    <property type="entry name" value="Calx_beta"/>
    <property type="match status" value="5"/>
</dbReference>
<dbReference type="SUPFAM" id="SSF141072">
    <property type="entry name" value="CalX-like"/>
    <property type="match status" value="6"/>
</dbReference>
<proteinExistence type="predicted"/>
<dbReference type="EMBL" id="QNVY02000004">
    <property type="protein sequence ID" value="RYJ51134.1"/>
    <property type="molecule type" value="Genomic_DNA"/>
</dbReference>
<evidence type="ECO:0000259" key="4">
    <source>
        <dbReference type="SMART" id="SM00237"/>
    </source>
</evidence>
<keyword evidence="6" id="KW-1185">Reference proteome</keyword>
<dbReference type="OrthoDB" id="9805017at2"/>
<accession>A0A482TS37</accession>
<gene>
    <name evidence="5" type="ORF">DR871_011875</name>
</gene>
<feature type="domain" description="Calx-beta" evidence="4">
    <location>
        <begin position="201"/>
        <end position="296"/>
    </location>
</feature>
<evidence type="ECO:0000256" key="3">
    <source>
        <dbReference type="ARBA" id="ARBA00022837"/>
    </source>
</evidence>
<keyword evidence="3" id="KW-0106">Calcium</keyword>
<name>A0A482TS37_9FLAO</name>
<dbReference type="RefSeq" id="WP_129752543.1">
    <property type="nucleotide sequence ID" value="NZ_QNVY02000004.1"/>
</dbReference>
<dbReference type="Pfam" id="PF13585">
    <property type="entry name" value="CHU_C"/>
    <property type="match status" value="1"/>
</dbReference>
<evidence type="ECO:0000256" key="1">
    <source>
        <dbReference type="ARBA" id="ARBA00022729"/>
    </source>
</evidence>
<feature type="domain" description="Calx-beta" evidence="4">
    <location>
        <begin position="93"/>
        <end position="188"/>
    </location>
</feature>
<feature type="domain" description="Calx-beta" evidence="4">
    <location>
        <begin position="409"/>
        <end position="505"/>
    </location>
</feature>
<dbReference type="PANTHER" id="PTHR46682">
    <property type="entry name" value="ADHESION G-PROTEIN COUPLED RECEPTOR V1"/>
    <property type="match status" value="1"/>
</dbReference>
<evidence type="ECO:0000313" key="6">
    <source>
        <dbReference type="Proteomes" id="UP000253235"/>
    </source>
</evidence>
<dbReference type="GO" id="GO:0016020">
    <property type="term" value="C:membrane"/>
    <property type="evidence" value="ECO:0007669"/>
    <property type="project" value="InterPro"/>
</dbReference>
<dbReference type="InterPro" id="IPR026919">
    <property type="entry name" value="ADGRV1"/>
</dbReference>
<organism evidence="5 6">
    <name type="scientific">Flavobacterium petrolei</name>
    <dbReference type="NCBI Taxonomy" id="2259594"/>
    <lineage>
        <taxon>Bacteria</taxon>
        <taxon>Pseudomonadati</taxon>
        <taxon>Bacteroidota</taxon>
        <taxon>Flavobacteriia</taxon>
        <taxon>Flavobacteriales</taxon>
        <taxon>Flavobacteriaceae</taxon>
        <taxon>Flavobacterium</taxon>
    </lineage>
</organism>
<dbReference type="PANTHER" id="PTHR46682:SF1">
    <property type="entry name" value="ADHESION G-PROTEIN COUPLED RECEPTOR V1"/>
    <property type="match status" value="1"/>
</dbReference>